<sequence>MQNQISDPMPSPEPEGVVAYLSQHLHFAVVDEDVIVLDERTDAYSCLPGAGAVIQVHGERIVGPRSVIAQLREGGFLGDPGPARVRAPPAPTRALPLAMSSELNLIAATRFWWSWWREGRRFESRSLADLLATHRRRARSPGLPDVEIARLTSTFVRLLPWAPGQGACLYRAHLLRTLIRDAGGDAQWVFGVRTWPFAAHCWLQVGDAVLDDEPDRVGVYTPIMVI</sequence>
<dbReference type="Proteomes" id="UP000662957">
    <property type="component" value="Chromosome"/>
</dbReference>
<evidence type="ECO:0000259" key="1">
    <source>
        <dbReference type="Pfam" id="PF13471"/>
    </source>
</evidence>
<evidence type="ECO:0000313" key="3">
    <source>
        <dbReference type="Proteomes" id="UP000662957"/>
    </source>
</evidence>
<name>A0ABX7LQT9_9CAUL</name>
<protein>
    <submittedName>
        <fullName evidence="2">Lasso peptide biosynthesis B2 protein</fullName>
    </submittedName>
</protein>
<organism evidence="2 3">
    <name type="scientific">Brevundimonas fontaquae</name>
    <dbReference type="NCBI Taxonomy" id="2813778"/>
    <lineage>
        <taxon>Bacteria</taxon>
        <taxon>Pseudomonadati</taxon>
        <taxon>Pseudomonadota</taxon>
        <taxon>Alphaproteobacteria</taxon>
        <taxon>Caulobacterales</taxon>
        <taxon>Caulobacteraceae</taxon>
        <taxon>Brevundimonas</taxon>
    </lineage>
</organism>
<accession>A0ABX7LQT9</accession>
<dbReference type="Pfam" id="PF13471">
    <property type="entry name" value="Transglut_core3"/>
    <property type="match status" value="1"/>
</dbReference>
<proteinExistence type="predicted"/>
<evidence type="ECO:0000313" key="2">
    <source>
        <dbReference type="EMBL" id="QSF55190.1"/>
    </source>
</evidence>
<dbReference type="InterPro" id="IPR032708">
    <property type="entry name" value="McjB_C"/>
</dbReference>
<dbReference type="EMBL" id="CP070968">
    <property type="protein sequence ID" value="QSF55190.1"/>
    <property type="molecule type" value="Genomic_DNA"/>
</dbReference>
<gene>
    <name evidence="2" type="ORF">JX001_05140</name>
</gene>
<feature type="domain" description="Microcin J25-processing protein McjB C-terminal" evidence="1">
    <location>
        <begin position="124"/>
        <end position="224"/>
    </location>
</feature>
<reference evidence="2 3" key="1">
    <citation type="submission" date="2021-02" db="EMBL/GenBank/DDBJ databases">
        <title>Brevundimonas sp. CS1 genome sequence.</title>
        <authorList>
            <person name="Lee K."/>
            <person name="Choi Y.-J."/>
            <person name="Son H.-R."/>
        </authorList>
    </citation>
    <scope>NUCLEOTIDE SEQUENCE [LARGE SCALE GENOMIC DNA]</scope>
    <source>
        <strain evidence="2 3">CS1</strain>
    </source>
</reference>
<dbReference type="RefSeq" id="WP_205682569.1">
    <property type="nucleotide sequence ID" value="NZ_CP070968.1"/>
</dbReference>
<dbReference type="InterPro" id="IPR053521">
    <property type="entry name" value="McjB-like"/>
</dbReference>
<dbReference type="NCBIfam" id="NF033537">
    <property type="entry name" value="lasso_biosyn_B2"/>
    <property type="match status" value="1"/>
</dbReference>
<keyword evidence="3" id="KW-1185">Reference proteome</keyword>